<gene>
    <name evidence="1" type="ORF">BDY17DRAFT_25171</name>
</gene>
<dbReference type="GeneID" id="54472198"/>
<organism evidence="1 2">
    <name type="scientific">Neohortaea acidophila</name>
    <dbReference type="NCBI Taxonomy" id="245834"/>
    <lineage>
        <taxon>Eukaryota</taxon>
        <taxon>Fungi</taxon>
        <taxon>Dikarya</taxon>
        <taxon>Ascomycota</taxon>
        <taxon>Pezizomycotina</taxon>
        <taxon>Dothideomycetes</taxon>
        <taxon>Dothideomycetidae</taxon>
        <taxon>Mycosphaerellales</taxon>
        <taxon>Teratosphaeriaceae</taxon>
        <taxon>Neohortaea</taxon>
    </lineage>
</organism>
<proteinExistence type="predicted"/>
<evidence type="ECO:0000313" key="1">
    <source>
        <dbReference type="EMBL" id="KAF2488184.1"/>
    </source>
</evidence>
<dbReference type="EMBL" id="MU001631">
    <property type="protein sequence ID" value="KAF2488184.1"/>
    <property type="molecule type" value="Genomic_DNA"/>
</dbReference>
<name>A0A6A6Q858_9PEZI</name>
<evidence type="ECO:0000313" key="2">
    <source>
        <dbReference type="Proteomes" id="UP000799767"/>
    </source>
</evidence>
<dbReference type="RefSeq" id="XP_033594753.1">
    <property type="nucleotide sequence ID" value="XM_033731196.1"/>
</dbReference>
<dbReference type="AlphaFoldDB" id="A0A6A6Q858"/>
<reference evidence="1" key="1">
    <citation type="journal article" date="2020" name="Stud. Mycol.">
        <title>101 Dothideomycetes genomes: a test case for predicting lifestyles and emergence of pathogens.</title>
        <authorList>
            <person name="Haridas S."/>
            <person name="Albert R."/>
            <person name="Binder M."/>
            <person name="Bloem J."/>
            <person name="Labutti K."/>
            <person name="Salamov A."/>
            <person name="Andreopoulos B."/>
            <person name="Baker S."/>
            <person name="Barry K."/>
            <person name="Bills G."/>
            <person name="Bluhm B."/>
            <person name="Cannon C."/>
            <person name="Castanera R."/>
            <person name="Culley D."/>
            <person name="Daum C."/>
            <person name="Ezra D."/>
            <person name="Gonzalez J."/>
            <person name="Henrissat B."/>
            <person name="Kuo A."/>
            <person name="Liang C."/>
            <person name="Lipzen A."/>
            <person name="Lutzoni F."/>
            <person name="Magnuson J."/>
            <person name="Mondo S."/>
            <person name="Nolan M."/>
            <person name="Ohm R."/>
            <person name="Pangilinan J."/>
            <person name="Park H.-J."/>
            <person name="Ramirez L."/>
            <person name="Alfaro M."/>
            <person name="Sun H."/>
            <person name="Tritt A."/>
            <person name="Yoshinaga Y."/>
            <person name="Zwiers L.-H."/>
            <person name="Turgeon B."/>
            <person name="Goodwin S."/>
            <person name="Spatafora J."/>
            <person name="Crous P."/>
            <person name="Grigoriev I."/>
        </authorList>
    </citation>
    <scope>NUCLEOTIDE SEQUENCE</scope>
    <source>
        <strain evidence="1">CBS 113389</strain>
    </source>
</reference>
<dbReference type="Proteomes" id="UP000799767">
    <property type="component" value="Unassembled WGS sequence"/>
</dbReference>
<keyword evidence="2" id="KW-1185">Reference proteome</keyword>
<sequence length="253" mass="27573">MSRMLSPRQDNESHVEIAYLLDCPDPQGAKMTSPAAPRVKQTGLGKCLPGLGQDQRWEEIDARLLSHPPGWLKSKYLQDHFSIEAIALPPLALYSCDVFANGLLDAISRPADRQAHATKRDEQAVQGKQAIRASPGLRRLSTPLKTPADGSSILYVTSRRLLGDGNRPPTNCCCSPVASPSPGRTLLSRALDAARCVGVVIGWVASRAIQRRSIRGTNDVTRAAILGRERGGGRAAEWEREPTPQQFIKANWP</sequence>
<accession>A0A6A6Q858</accession>
<protein>
    <submittedName>
        <fullName evidence="1">Uncharacterized protein</fullName>
    </submittedName>
</protein>